<reference evidence="3" key="1">
    <citation type="submission" date="2021-06" db="EMBL/GenBank/DDBJ databases">
        <title>44 bacteria genomes isolated from Dapeng, Shenzhen.</title>
        <authorList>
            <person name="Zheng W."/>
            <person name="Yu S."/>
            <person name="Huang Y."/>
        </authorList>
    </citation>
    <scope>NUCLEOTIDE SEQUENCE</scope>
    <source>
        <strain evidence="3">DP5N28-2</strain>
    </source>
</reference>
<feature type="domain" description="Sialidase" evidence="2">
    <location>
        <begin position="85"/>
        <end position="282"/>
    </location>
</feature>
<dbReference type="Proteomes" id="UP000753961">
    <property type="component" value="Unassembled WGS sequence"/>
</dbReference>
<dbReference type="InterPro" id="IPR011040">
    <property type="entry name" value="Sialidase"/>
</dbReference>
<evidence type="ECO:0000259" key="2">
    <source>
        <dbReference type="Pfam" id="PF13088"/>
    </source>
</evidence>
<feature type="transmembrane region" description="Helical" evidence="1">
    <location>
        <begin position="12"/>
        <end position="29"/>
    </location>
</feature>
<dbReference type="AlphaFoldDB" id="A0A953L9R3"/>
<dbReference type="RefSeq" id="WP_222579418.1">
    <property type="nucleotide sequence ID" value="NZ_JAHVHU010000006.1"/>
</dbReference>
<comment type="caution">
    <text evidence="3">The sequence shown here is derived from an EMBL/GenBank/DDBJ whole genome shotgun (WGS) entry which is preliminary data.</text>
</comment>
<protein>
    <submittedName>
        <fullName evidence="3">Exo-alpha-sialidase</fullName>
    </submittedName>
</protein>
<dbReference type="EMBL" id="JAHVHU010000006">
    <property type="protein sequence ID" value="MBY5957898.1"/>
    <property type="molecule type" value="Genomic_DNA"/>
</dbReference>
<accession>A0A953L9R3</accession>
<proteinExistence type="predicted"/>
<gene>
    <name evidence="3" type="ORF">KUV50_07145</name>
</gene>
<keyword evidence="1" id="KW-1133">Transmembrane helix</keyword>
<dbReference type="Gene3D" id="2.120.10.10">
    <property type="match status" value="1"/>
</dbReference>
<keyword evidence="1" id="KW-0812">Transmembrane</keyword>
<evidence type="ECO:0000313" key="3">
    <source>
        <dbReference type="EMBL" id="MBY5957898.1"/>
    </source>
</evidence>
<evidence type="ECO:0000256" key="1">
    <source>
        <dbReference type="SAM" id="Phobius"/>
    </source>
</evidence>
<name>A0A953L9R3_9BACT</name>
<evidence type="ECO:0000313" key="4">
    <source>
        <dbReference type="Proteomes" id="UP000753961"/>
    </source>
</evidence>
<keyword evidence="4" id="KW-1185">Reference proteome</keyword>
<dbReference type="InterPro" id="IPR036278">
    <property type="entry name" value="Sialidase_sf"/>
</dbReference>
<organism evidence="3 4">
    <name type="scientific">Membranihabitans marinus</name>
    <dbReference type="NCBI Taxonomy" id="1227546"/>
    <lineage>
        <taxon>Bacteria</taxon>
        <taxon>Pseudomonadati</taxon>
        <taxon>Bacteroidota</taxon>
        <taxon>Saprospiria</taxon>
        <taxon>Saprospirales</taxon>
        <taxon>Saprospiraceae</taxon>
        <taxon>Membranihabitans</taxon>
    </lineage>
</organism>
<keyword evidence="1" id="KW-0472">Membrane</keyword>
<sequence>MNRTNSTADLKVFLFFGLILSSSLLIWSSCEDLPSEHRETGFDTEVVISDPDAEAVGPYFTSDVKGTPILVWSEKCKGEAETGYVMKFSKFSKEGGGFQQPREVSSSRGCTTTSESMGKIAFKKDGTMIALYSRRSPTPENRFSGALYYTQSFDEGRTWTPEKYLHVGDTTRGLSRSFFDVATLPDGEVGAIWLDSRRTEQRGDGSTLFFAKTKGKQGFLTDQPVGYNTCECCRTELFVSADGHIHALYRDIWQDSIRDISHLVSRDGGRTFSEPERISSDNWVIYGCPHTGPSVCERRGGIDIVWFTGAGLPGLYTTRFDKREQTYTPKKLLTKKGRHPQILASGDDHVVYLWEEAEEENELVGHLNHSAPKATISLNSFSESKSVIKAQVWKNGHPVREHWVSHPDRFAELPVGIYLPDGSIGVAWIQKEPRGSTSIRYRRIKG</sequence>
<dbReference type="Pfam" id="PF13088">
    <property type="entry name" value="BNR_2"/>
    <property type="match status" value="1"/>
</dbReference>
<dbReference type="PROSITE" id="PS51257">
    <property type="entry name" value="PROKAR_LIPOPROTEIN"/>
    <property type="match status" value="1"/>
</dbReference>
<dbReference type="CDD" id="cd15482">
    <property type="entry name" value="Sialidase_non-viral"/>
    <property type="match status" value="1"/>
</dbReference>
<dbReference type="SUPFAM" id="SSF50939">
    <property type="entry name" value="Sialidases"/>
    <property type="match status" value="1"/>
</dbReference>